<reference evidence="2" key="1">
    <citation type="submission" date="2020-02" db="EMBL/GenBank/DDBJ databases">
        <authorList>
            <person name="Scholz U."/>
            <person name="Mascher M."/>
            <person name="Fiebig A."/>
        </authorList>
    </citation>
    <scope>NUCLEOTIDE SEQUENCE</scope>
</reference>
<accession>A0A7I8KXZ1</accession>
<dbReference type="AlphaFoldDB" id="A0A7I8KXZ1"/>
<dbReference type="OrthoDB" id="629467at2759"/>
<proteinExistence type="predicted"/>
<dbReference type="Proteomes" id="UP000663760">
    <property type="component" value="Chromosome 9"/>
</dbReference>
<name>A0A7I8KXZ1_SPIIN</name>
<evidence type="ECO:0000256" key="1">
    <source>
        <dbReference type="SAM" id="MobiDB-lite"/>
    </source>
</evidence>
<protein>
    <submittedName>
        <fullName evidence="2">Uncharacterized protein</fullName>
    </submittedName>
</protein>
<organism evidence="2 3">
    <name type="scientific">Spirodela intermedia</name>
    <name type="common">Intermediate duckweed</name>
    <dbReference type="NCBI Taxonomy" id="51605"/>
    <lineage>
        <taxon>Eukaryota</taxon>
        <taxon>Viridiplantae</taxon>
        <taxon>Streptophyta</taxon>
        <taxon>Embryophyta</taxon>
        <taxon>Tracheophyta</taxon>
        <taxon>Spermatophyta</taxon>
        <taxon>Magnoliopsida</taxon>
        <taxon>Liliopsida</taxon>
        <taxon>Araceae</taxon>
        <taxon>Lemnoideae</taxon>
        <taxon>Spirodela</taxon>
    </lineage>
</organism>
<feature type="region of interest" description="Disordered" evidence="1">
    <location>
        <begin position="14"/>
        <end position="48"/>
    </location>
</feature>
<evidence type="ECO:0000313" key="2">
    <source>
        <dbReference type="EMBL" id="CAA7402206.1"/>
    </source>
</evidence>
<keyword evidence="3" id="KW-1185">Reference proteome</keyword>
<dbReference type="EMBL" id="LR746272">
    <property type="protein sequence ID" value="CAA7402206.1"/>
    <property type="molecule type" value="Genomic_DNA"/>
</dbReference>
<gene>
    <name evidence="2" type="ORF">SI8410_09012884</name>
</gene>
<evidence type="ECO:0000313" key="3">
    <source>
        <dbReference type="Proteomes" id="UP000663760"/>
    </source>
</evidence>
<sequence length="150" mass="16190">MGCSPMSMLKSMAFAKGEGRGRRSEKHHHERTGGRMCSPPPQKLVGDSTVRSVVYRDESRRHSCAAADDILPSFHASAAAERDVAAPATEWRHQAYPYAVSPVPSAAWVEHRYCSPTAAAPPERIDGAATDVGGLTTIFSDENPNACRIV</sequence>